<evidence type="ECO:0000256" key="3">
    <source>
        <dbReference type="ARBA" id="ARBA00022801"/>
    </source>
</evidence>
<keyword evidence="3 8" id="KW-0378">Hydrolase</keyword>
<dbReference type="PANTHER" id="PTHR43101:SF1">
    <property type="entry name" value="BETA-FRUCTOSIDASE"/>
    <property type="match status" value="1"/>
</dbReference>
<dbReference type="EC" id="3.2.1.26" evidence="2"/>
<comment type="similarity">
    <text evidence="1">Belongs to the glycosyl hydrolase 32 family.</text>
</comment>
<evidence type="ECO:0000256" key="4">
    <source>
        <dbReference type="ARBA" id="ARBA00023295"/>
    </source>
</evidence>
<feature type="domain" description="BT1760-like C-terminal" evidence="7">
    <location>
        <begin position="352"/>
        <end position="524"/>
    </location>
</feature>
<dbReference type="CDD" id="cd08995">
    <property type="entry name" value="GH32_EcAec43-like"/>
    <property type="match status" value="1"/>
</dbReference>
<dbReference type="RefSeq" id="WP_379230258.1">
    <property type="nucleotide sequence ID" value="NZ_JBHSTE010000001.1"/>
</dbReference>
<dbReference type="SUPFAM" id="SSF75005">
    <property type="entry name" value="Arabinanase/levansucrase/invertase"/>
    <property type="match status" value="1"/>
</dbReference>
<dbReference type="Pfam" id="PF00251">
    <property type="entry name" value="Glyco_hydro_32N"/>
    <property type="match status" value="1"/>
</dbReference>
<feature type="domain" description="Glycosyl hydrolase family 32 N-terminal" evidence="6">
    <location>
        <begin position="66"/>
        <end position="345"/>
    </location>
</feature>
<reference evidence="9" key="1">
    <citation type="journal article" date="2019" name="Int. J. Syst. Evol. Microbiol.">
        <title>The Global Catalogue of Microorganisms (GCM) 10K type strain sequencing project: providing services to taxonomists for standard genome sequencing and annotation.</title>
        <authorList>
            <consortium name="The Broad Institute Genomics Platform"/>
            <consortium name="The Broad Institute Genome Sequencing Center for Infectious Disease"/>
            <person name="Wu L."/>
            <person name="Ma J."/>
        </authorList>
    </citation>
    <scope>NUCLEOTIDE SEQUENCE [LARGE SCALE GENOMIC DNA]</scope>
    <source>
        <strain evidence="9">PCU 280</strain>
    </source>
</reference>
<dbReference type="Gene3D" id="2.115.10.20">
    <property type="entry name" value="Glycosyl hydrolase domain, family 43"/>
    <property type="match status" value="1"/>
</dbReference>
<dbReference type="InterPro" id="IPR013148">
    <property type="entry name" value="Glyco_hydro_32_N"/>
</dbReference>
<protein>
    <recommendedName>
        <fullName evidence="2">beta-fructofuranosidase</fullName>
        <ecNumber evidence="2">3.2.1.26</ecNumber>
    </recommendedName>
</protein>
<dbReference type="GO" id="GO:0016787">
    <property type="term" value="F:hydrolase activity"/>
    <property type="evidence" value="ECO:0007669"/>
    <property type="project" value="UniProtKB-KW"/>
</dbReference>
<accession>A0ABW1V0I2</accession>
<name>A0ABW1V0I2_9BACL</name>
<dbReference type="InterPro" id="IPR032507">
    <property type="entry name" value="BT1760-like_C"/>
</dbReference>
<dbReference type="EMBL" id="JBHSTE010000001">
    <property type="protein sequence ID" value="MFC6331232.1"/>
    <property type="molecule type" value="Genomic_DNA"/>
</dbReference>
<feature type="region of interest" description="Disordered" evidence="5">
    <location>
        <begin position="25"/>
        <end position="46"/>
    </location>
</feature>
<keyword evidence="9" id="KW-1185">Reference proteome</keyword>
<evidence type="ECO:0000256" key="1">
    <source>
        <dbReference type="ARBA" id="ARBA00009902"/>
    </source>
</evidence>
<gene>
    <name evidence="8" type="ORF">ACFP56_01240</name>
</gene>
<evidence type="ECO:0000313" key="9">
    <source>
        <dbReference type="Proteomes" id="UP001596233"/>
    </source>
</evidence>
<dbReference type="PANTHER" id="PTHR43101">
    <property type="entry name" value="BETA-FRUCTOSIDASE"/>
    <property type="match status" value="1"/>
</dbReference>
<sequence>MEKVVKTAATVLLGAALVMTACSKESGNSDNSAVVPLESESPIQTPQSTAAIDEQVKMSSDSLFWKPPEGWVGDLMPFNDANGDLYLYYLQDWRDGAPGFHPWHLVTTANLTDYHYEGEVIPVGLEHEPDLAIGTGSVIQVGDTYHGFYTGHNWKYPDQGKPKEAMMHAVSDDLKTWTKLPAHTFVAPEGYEIHDFRDPYLFYHEQAEEYRMLVSARKEGVGGVLAVFASKDLEQWEVREPLEIEAATSFFMLECADIFYSGDKWYLVFSEFSDKKATHYRVSDNIDGPWMLPEDGEDLFDGRAFYAAKTGTLGDNRYLFGWVPTRSMEKDFMNWDWAGNLVAHQLVTHADGTLGVKVPDQIDQYVSQEVELQMQQQLGQVSAEGKQWQLDGTGDVSGIVFDSLPQISKITGTFRFEAGTQFTGFVAGVGEEPEKAYGIQVEPDKQRIRYDAVHGAALTSVDPDVSVSIPFQAGVEYPFTIVIEDDVAVFYVDDYALTTRIYKMPGGAWGWYSRGGTTTLSDLQLFTP</sequence>
<dbReference type="InterPro" id="IPR023296">
    <property type="entry name" value="Glyco_hydro_beta-prop_sf"/>
</dbReference>
<dbReference type="Gene3D" id="2.60.120.560">
    <property type="entry name" value="Exo-inulinase, domain 1"/>
    <property type="match status" value="1"/>
</dbReference>
<comment type="caution">
    <text evidence="8">The sequence shown here is derived from an EMBL/GenBank/DDBJ whole genome shotgun (WGS) entry which is preliminary data.</text>
</comment>
<evidence type="ECO:0000256" key="5">
    <source>
        <dbReference type="SAM" id="MobiDB-lite"/>
    </source>
</evidence>
<dbReference type="InterPro" id="IPR051214">
    <property type="entry name" value="GH32_Enzymes"/>
</dbReference>
<evidence type="ECO:0000259" key="6">
    <source>
        <dbReference type="Pfam" id="PF00251"/>
    </source>
</evidence>
<evidence type="ECO:0000313" key="8">
    <source>
        <dbReference type="EMBL" id="MFC6331232.1"/>
    </source>
</evidence>
<dbReference type="InterPro" id="IPR001362">
    <property type="entry name" value="Glyco_hydro_32"/>
</dbReference>
<dbReference type="Proteomes" id="UP001596233">
    <property type="component" value="Unassembled WGS sequence"/>
</dbReference>
<proteinExistence type="inferred from homology"/>
<organism evidence="8 9">
    <name type="scientific">Paenibacillus septentrionalis</name>
    <dbReference type="NCBI Taxonomy" id="429342"/>
    <lineage>
        <taxon>Bacteria</taxon>
        <taxon>Bacillati</taxon>
        <taxon>Bacillota</taxon>
        <taxon>Bacilli</taxon>
        <taxon>Bacillales</taxon>
        <taxon>Paenibacillaceae</taxon>
        <taxon>Paenibacillus</taxon>
    </lineage>
</organism>
<dbReference type="SMART" id="SM00640">
    <property type="entry name" value="Glyco_32"/>
    <property type="match status" value="1"/>
</dbReference>
<evidence type="ECO:0000256" key="2">
    <source>
        <dbReference type="ARBA" id="ARBA00012758"/>
    </source>
</evidence>
<dbReference type="Pfam" id="PF16346">
    <property type="entry name" value="GH32_BT1760-like_C"/>
    <property type="match status" value="1"/>
</dbReference>
<evidence type="ECO:0000259" key="7">
    <source>
        <dbReference type="Pfam" id="PF16346"/>
    </source>
</evidence>
<dbReference type="PROSITE" id="PS51257">
    <property type="entry name" value="PROKAR_LIPOPROTEIN"/>
    <property type="match status" value="1"/>
</dbReference>
<keyword evidence="4" id="KW-0326">Glycosidase</keyword>